<evidence type="ECO:0000313" key="5">
    <source>
        <dbReference type="Proteomes" id="UP000562982"/>
    </source>
</evidence>
<organism evidence="3 4">
    <name type="scientific">Gluconacetobacter liquefaciens</name>
    <name type="common">Acetobacter liquefaciens</name>
    <dbReference type="NCBI Taxonomy" id="89584"/>
    <lineage>
        <taxon>Bacteria</taxon>
        <taxon>Pseudomonadati</taxon>
        <taxon>Pseudomonadota</taxon>
        <taxon>Alphaproteobacteria</taxon>
        <taxon>Acetobacterales</taxon>
        <taxon>Acetobacteraceae</taxon>
        <taxon>Gluconacetobacter</taxon>
    </lineage>
</organism>
<dbReference type="EMBL" id="QQAW01000002">
    <property type="protein sequence ID" value="RDI39709.1"/>
    <property type="molecule type" value="Genomic_DNA"/>
</dbReference>
<evidence type="ECO:0000313" key="2">
    <source>
        <dbReference type="EMBL" id="MBB2185894.1"/>
    </source>
</evidence>
<keyword evidence="1" id="KW-0732">Signal</keyword>
<dbReference type="AlphaFoldDB" id="A0A370G9M4"/>
<dbReference type="RefSeq" id="WP_114726543.1">
    <property type="nucleotide sequence ID" value="NZ_BJMI01000001.1"/>
</dbReference>
<name>A0A370G9M4_GLULI</name>
<evidence type="ECO:0000313" key="3">
    <source>
        <dbReference type="EMBL" id="RDI39709.1"/>
    </source>
</evidence>
<evidence type="ECO:0000313" key="4">
    <source>
        <dbReference type="Proteomes" id="UP000254958"/>
    </source>
</evidence>
<protein>
    <submittedName>
        <fullName evidence="3">Uncharacterized protein</fullName>
    </submittedName>
</protein>
<gene>
    <name evidence="3" type="ORF">C7453_102503</name>
    <name evidence="2" type="ORF">HLH32_05770</name>
</gene>
<sequence>MPRLHALAAAALLAFSVTQAHAAGTASPFTGEWAAMGLSPVVVGAPDAHHQVQATLPDELHNYAPHQVTLAPHGKDGLQSPGHDPQVTLQLVSANSATLTIKGTKPGQTVSLPLSRND</sequence>
<proteinExistence type="predicted"/>
<reference evidence="3 4" key="1">
    <citation type="submission" date="2018-07" db="EMBL/GenBank/DDBJ databases">
        <title>Genomic Encyclopedia of Type Strains, Phase IV (KMG-IV): sequencing the most valuable type-strain genomes for metagenomic binning, comparative biology and taxonomic classification.</title>
        <authorList>
            <person name="Goeker M."/>
        </authorList>
    </citation>
    <scope>NUCLEOTIDE SEQUENCE [LARGE SCALE GENOMIC DNA]</scope>
    <source>
        <strain evidence="3 4">DSM 5603</strain>
    </source>
</reference>
<feature type="chain" id="PRO_5044585360" evidence="1">
    <location>
        <begin position="23"/>
        <end position="118"/>
    </location>
</feature>
<accession>A0A370G9M4</accession>
<keyword evidence="4" id="KW-1185">Reference proteome</keyword>
<dbReference type="Proteomes" id="UP000254958">
    <property type="component" value="Unassembled WGS sequence"/>
</dbReference>
<dbReference type="EMBL" id="JABEQI010000002">
    <property type="protein sequence ID" value="MBB2185894.1"/>
    <property type="molecule type" value="Genomic_DNA"/>
</dbReference>
<reference evidence="2 5" key="2">
    <citation type="submission" date="2020-04" db="EMBL/GenBank/DDBJ databases">
        <title>Description of novel Gluconacetobacter.</title>
        <authorList>
            <person name="Sombolestani A."/>
        </authorList>
    </citation>
    <scope>NUCLEOTIDE SEQUENCE [LARGE SCALE GENOMIC DNA]</scope>
    <source>
        <strain evidence="2 5">LMG 1382</strain>
    </source>
</reference>
<evidence type="ECO:0000256" key="1">
    <source>
        <dbReference type="SAM" id="SignalP"/>
    </source>
</evidence>
<dbReference type="Proteomes" id="UP000562982">
    <property type="component" value="Unassembled WGS sequence"/>
</dbReference>
<comment type="caution">
    <text evidence="3">The sequence shown here is derived from an EMBL/GenBank/DDBJ whole genome shotgun (WGS) entry which is preliminary data.</text>
</comment>
<feature type="signal peptide" evidence="1">
    <location>
        <begin position="1"/>
        <end position="22"/>
    </location>
</feature>